<dbReference type="GO" id="GO:0008234">
    <property type="term" value="F:cysteine-type peptidase activity"/>
    <property type="evidence" value="ECO:0007669"/>
    <property type="project" value="UniProtKB-KW"/>
</dbReference>
<dbReference type="InterPro" id="IPR000064">
    <property type="entry name" value="NLP_P60_dom"/>
</dbReference>
<evidence type="ECO:0000256" key="5">
    <source>
        <dbReference type="ARBA" id="ARBA00022807"/>
    </source>
</evidence>
<dbReference type="PANTHER" id="PTHR47360:SF1">
    <property type="entry name" value="ENDOPEPTIDASE NLPC-RELATED"/>
    <property type="match status" value="1"/>
</dbReference>
<feature type="domain" description="NlpC/P60" evidence="6">
    <location>
        <begin position="284"/>
        <end position="412"/>
    </location>
</feature>
<evidence type="ECO:0000259" key="6">
    <source>
        <dbReference type="PROSITE" id="PS51935"/>
    </source>
</evidence>
<evidence type="ECO:0000256" key="1">
    <source>
        <dbReference type="ARBA" id="ARBA00007074"/>
    </source>
</evidence>
<evidence type="ECO:0000313" key="7">
    <source>
        <dbReference type="EMBL" id="EOQ90453.1"/>
    </source>
</evidence>
<dbReference type="InterPro" id="IPR052062">
    <property type="entry name" value="Murein_DD/LD_carboxypeptidase"/>
</dbReference>
<comment type="similarity">
    <text evidence="1">Belongs to the peptidase C40 family.</text>
</comment>
<dbReference type="Pfam" id="PF00877">
    <property type="entry name" value="NLPC_P60"/>
    <property type="match status" value="1"/>
</dbReference>
<comment type="caution">
    <text evidence="7">The sequence shown here is derived from an EMBL/GenBank/DDBJ whole genome shotgun (WGS) entry which is preliminary data.</text>
</comment>
<keyword evidence="2" id="KW-0645">Protease</keyword>
<reference evidence="7 8" key="1">
    <citation type="submission" date="2013-04" db="EMBL/GenBank/DDBJ databases">
        <authorList>
            <person name="Harkins D.M."/>
            <person name="Durkin A.S."/>
            <person name="Brinkac L.M."/>
            <person name="Haft D.H."/>
            <person name="Selengut J.D."/>
            <person name="Sanka R."/>
            <person name="DePew J."/>
            <person name="Purushe J."/>
            <person name="Hartskeerl R.A."/>
            <person name="Ahmed A."/>
            <person name="van der Linden H."/>
            <person name="Goris M.G.A."/>
            <person name="Vinetz J.M."/>
            <person name="Sutton G.G."/>
            <person name="Nierman W.C."/>
            <person name="Fouts D.E."/>
        </authorList>
    </citation>
    <scope>NUCLEOTIDE SEQUENCE [LARGE SCALE GENOMIC DNA]</scope>
    <source>
        <strain evidence="7 8">Sao Paulo</strain>
    </source>
</reference>
<organism evidence="7 8">
    <name type="scientific">Leptospira yanagawae serovar Saopaulo str. Sao Paulo = ATCC 700523</name>
    <dbReference type="NCBI Taxonomy" id="1249483"/>
    <lineage>
        <taxon>Bacteria</taxon>
        <taxon>Pseudomonadati</taxon>
        <taxon>Spirochaetota</taxon>
        <taxon>Spirochaetia</taxon>
        <taxon>Leptospirales</taxon>
        <taxon>Leptospiraceae</taxon>
        <taxon>Leptospira</taxon>
    </lineage>
</organism>
<dbReference type="Gene3D" id="3.90.1720.10">
    <property type="entry name" value="endopeptidase domain like (from Nostoc punctiforme)"/>
    <property type="match status" value="1"/>
</dbReference>
<dbReference type="RefSeq" id="WP_015675779.1">
    <property type="nucleotide sequence ID" value="NZ_AOGX02000008.1"/>
</dbReference>
<keyword evidence="3" id="KW-0732">Signal</keyword>
<evidence type="ECO:0000256" key="3">
    <source>
        <dbReference type="ARBA" id="ARBA00022729"/>
    </source>
</evidence>
<dbReference type="GO" id="GO:0006508">
    <property type="term" value="P:proteolysis"/>
    <property type="evidence" value="ECO:0007669"/>
    <property type="project" value="UniProtKB-KW"/>
</dbReference>
<dbReference type="InterPro" id="IPR038765">
    <property type="entry name" value="Papain-like_cys_pep_sf"/>
</dbReference>
<protein>
    <submittedName>
        <fullName evidence="7">NlpC/P60 family protein</fullName>
    </submittedName>
</protein>
<proteinExistence type="inferred from homology"/>
<dbReference type="PROSITE" id="PS51935">
    <property type="entry name" value="NLPC_P60"/>
    <property type="match status" value="1"/>
</dbReference>
<keyword evidence="5" id="KW-0788">Thiol protease</keyword>
<dbReference type="STRING" id="1249483.LEP1GSC202_3792"/>
<dbReference type="PANTHER" id="PTHR47360">
    <property type="entry name" value="MUREIN DD-ENDOPEPTIDASE MEPS/MUREIN LD-CARBOXYPEPTIDASE"/>
    <property type="match status" value="1"/>
</dbReference>
<dbReference type="AlphaFoldDB" id="A0A5E8HIA8"/>
<evidence type="ECO:0000256" key="2">
    <source>
        <dbReference type="ARBA" id="ARBA00022670"/>
    </source>
</evidence>
<dbReference type="SUPFAM" id="SSF54001">
    <property type="entry name" value="Cysteine proteinases"/>
    <property type="match status" value="1"/>
</dbReference>
<evidence type="ECO:0000313" key="8">
    <source>
        <dbReference type="Proteomes" id="UP000013996"/>
    </source>
</evidence>
<dbReference type="EMBL" id="AOGX02000008">
    <property type="protein sequence ID" value="EOQ90453.1"/>
    <property type="molecule type" value="Genomic_DNA"/>
</dbReference>
<gene>
    <name evidence="7" type="ORF">LEP1GSC202_3792</name>
</gene>
<dbReference type="Proteomes" id="UP000013996">
    <property type="component" value="Unassembled WGS sequence"/>
</dbReference>
<accession>A0A5E8HIA8</accession>
<name>A0A5E8HIA8_9LEPT</name>
<sequence length="416" mass="48142">MFSEFSFHLTNRLFFLLVFLFPFLLHSQNLESLLKSGYNKQETLLIRNEIRKKLGDRANQKQIQDTIESLRVWAVFESMPPDEFALEVERFVILQDHGYEWEEVEDLIPYFITAKPTKSEIPFLGKFYREMTVSQVPEEEVFKFFQLAKKKRWTGDTIFVAGRMYVFLRKLEPNSDLVFVRLEKILPNKVMGLNPEKQKKLLMEIKAGAKGSQEDAKWNVVLEDTLSILNSKNSISDFKVSNRRTEIIWNEEGNWITKERPKLDPSLIFMEEQTSLDIPPEKHESKRKLVDPVGRQWIGTPYLYGGYSKRGIDCSGLTKSILTDAKIGMKDKAIPRSARDQASIGNFVSREKQQIGNLVFFSASPNTKKITHVGLVLDNGNFIHASTSRGVVIQSLNEKWWKERYVTGRDIFVSGK</sequence>
<evidence type="ECO:0000256" key="4">
    <source>
        <dbReference type="ARBA" id="ARBA00022801"/>
    </source>
</evidence>
<dbReference type="OrthoDB" id="9813368at2"/>
<keyword evidence="4" id="KW-0378">Hydrolase</keyword>